<dbReference type="CDD" id="cd05992">
    <property type="entry name" value="PB1"/>
    <property type="match status" value="1"/>
</dbReference>
<dbReference type="Pfam" id="PF15411">
    <property type="entry name" value="PH_10"/>
    <property type="match status" value="1"/>
</dbReference>
<dbReference type="Pfam" id="PF06395">
    <property type="entry name" value="CDC24"/>
    <property type="match status" value="1"/>
</dbReference>
<feature type="compositionally biased region" description="Low complexity" evidence="1">
    <location>
        <begin position="570"/>
        <end position="582"/>
    </location>
</feature>
<gene>
    <name evidence="3" type="ORF">M011DRAFT_456744</name>
</gene>
<dbReference type="GO" id="GO:0043332">
    <property type="term" value="C:mating projection tip"/>
    <property type="evidence" value="ECO:0007669"/>
    <property type="project" value="TreeGrafter"/>
</dbReference>
<dbReference type="CDD" id="cd13246">
    <property type="entry name" value="PH_Scd1"/>
    <property type="match status" value="1"/>
</dbReference>
<dbReference type="EMBL" id="MU006565">
    <property type="protein sequence ID" value="KAF2750029.1"/>
    <property type="molecule type" value="Genomic_DNA"/>
</dbReference>
<feature type="compositionally biased region" description="Pro residues" evidence="1">
    <location>
        <begin position="802"/>
        <end position="813"/>
    </location>
</feature>
<dbReference type="GO" id="GO:0005085">
    <property type="term" value="F:guanyl-nucleotide exchange factor activity"/>
    <property type="evidence" value="ECO:0007669"/>
    <property type="project" value="InterPro"/>
</dbReference>
<accession>A0A6A6VJP7</accession>
<evidence type="ECO:0000259" key="2">
    <source>
        <dbReference type="PROSITE" id="PS50010"/>
    </source>
</evidence>
<dbReference type="PANTHER" id="PTHR47339:SF1">
    <property type="entry name" value="CELL DIVISION CONTROL PROTEIN 24"/>
    <property type="match status" value="1"/>
</dbReference>
<feature type="region of interest" description="Disordered" evidence="1">
    <location>
        <begin position="596"/>
        <end position="675"/>
    </location>
</feature>
<organism evidence="3 4">
    <name type="scientific">Sporormia fimetaria CBS 119925</name>
    <dbReference type="NCBI Taxonomy" id="1340428"/>
    <lineage>
        <taxon>Eukaryota</taxon>
        <taxon>Fungi</taxon>
        <taxon>Dikarya</taxon>
        <taxon>Ascomycota</taxon>
        <taxon>Pezizomycotina</taxon>
        <taxon>Dothideomycetes</taxon>
        <taxon>Pleosporomycetidae</taxon>
        <taxon>Pleosporales</taxon>
        <taxon>Sporormiaceae</taxon>
        <taxon>Sporormia</taxon>
    </lineage>
</organism>
<dbReference type="PROSITE" id="PS50010">
    <property type="entry name" value="DH_2"/>
    <property type="match status" value="1"/>
</dbReference>
<feature type="compositionally biased region" description="Polar residues" evidence="1">
    <location>
        <begin position="692"/>
        <end position="704"/>
    </location>
</feature>
<keyword evidence="4" id="KW-1185">Reference proteome</keyword>
<feature type="region of interest" description="Disordered" evidence="1">
    <location>
        <begin position="564"/>
        <end position="584"/>
    </location>
</feature>
<dbReference type="InterPro" id="IPR000270">
    <property type="entry name" value="PB1_dom"/>
</dbReference>
<proteinExistence type="predicted"/>
<dbReference type="SUPFAM" id="SSF54277">
    <property type="entry name" value="CAD &amp; PB1 domains"/>
    <property type="match status" value="1"/>
</dbReference>
<name>A0A6A6VJP7_9PLEO</name>
<feature type="compositionally biased region" description="Polar residues" evidence="1">
    <location>
        <begin position="880"/>
        <end position="891"/>
    </location>
</feature>
<dbReference type="GO" id="GO:0031106">
    <property type="term" value="P:septin ring organization"/>
    <property type="evidence" value="ECO:0007669"/>
    <property type="project" value="TreeGrafter"/>
</dbReference>
<feature type="domain" description="DH" evidence="2">
    <location>
        <begin position="233"/>
        <end position="413"/>
    </location>
</feature>
<feature type="compositionally biased region" description="Low complexity" evidence="1">
    <location>
        <begin position="705"/>
        <end position="720"/>
    </location>
</feature>
<dbReference type="InterPro" id="IPR000219">
    <property type="entry name" value="DH_dom"/>
</dbReference>
<feature type="compositionally biased region" description="Low complexity" evidence="1">
    <location>
        <begin position="643"/>
        <end position="657"/>
    </location>
</feature>
<dbReference type="SUPFAM" id="SSF50729">
    <property type="entry name" value="PH domain-like"/>
    <property type="match status" value="1"/>
</dbReference>
<dbReference type="GO" id="GO:0005634">
    <property type="term" value="C:nucleus"/>
    <property type="evidence" value="ECO:0007669"/>
    <property type="project" value="TreeGrafter"/>
</dbReference>
<sequence length="1012" mass="113406">MNSTQGPPALTSHQSFQSHYSAFSHHSSARDTQSTLAPSLFSSSTPTLVNGGPVEAADNVLNKRADKDTSLFQRCLILQMRLCLIPGFEGWQQLVIREEKEAAAQRGEAYDELDIVSLLWRTFQKGYPLMDIYNTLGPKVPLAVDEHKVTEKNRGKTAAYQFMKACLEELKFSSEDCFVLRDLYGNDTTGFVKVTNVVNRVLDILVQMGIISADREVADADAASVNSTHKRTQREHIIDELVRTERTYVQHLELLQDFKKLVEEKGVVTGDSVHDIFHNLNSLLDTQRRFLIRVEQTNYLPPEDQNWGQLFVVYKTGFEVYEPFIANQKRSEEVVMREFDKLKETGGPQQMQQMVESPTHLTSFLMKPFQRLTRYMLLLKELRDKGDLDQKRREDLSRGMDAVNSILEKTNAAVDRELRVEAVEELKTLVEDWKGHRIEAFGELLLYGQFTVLKGDSINAKNEEREYKIYLFEMILLCCKEINPNKQKNRMKPLGRNGKPKLQLKGRIFMQNVTETVSLSKPGSYTCQIYWKGDPGIENFVIKFSSEETMKKWATQVDMQRRVWKDHARSSSSTNQSQSRPSDVQFQFLRDTTLENPYQEDDDDEDDEDVDTVIPGYPVPHDMYAPHNMQPVPSRSRSTTGDSGPPLNGLPSNGPPGIDLDNRMLPPGLRAGYPQSAPLTLRTQQLAASGNMQDSYFSPTGESPTSALSNARTSSSSAGTFPFPRQAVPPQGWQDEKNRHTAPPPGRGHISRDGSLGPNRGMQRPSLPANAGSGMMSQGRLRAASSPDIHNAAGSRRVPQGQAPPVPDLPPFPTHFAYNAAIVNRSQSNSPNSLPPRQGTNSPAVQRDRLVQQRTAAELANPDYLGGSARRDRDPGHTPLSRTMTPHSSFERTLTPLSMESRTMSPALSADTNVLPTQLKVKVHCPSAGSTMTLVVSTTISFQSLKDRIDAKLQRSTSVSLSAGQVKLKYLDEDDYVNIQSDEDVQTAFETWKEQQRDLNPGGLGEIELFCQ</sequence>
<dbReference type="InterPro" id="IPR053026">
    <property type="entry name" value="CDC42_GEF"/>
</dbReference>
<dbReference type="InterPro" id="IPR035899">
    <property type="entry name" value="DBL_dom_sf"/>
</dbReference>
<feature type="region of interest" description="Disordered" evidence="1">
    <location>
        <begin position="692"/>
        <end position="813"/>
    </location>
</feature>
<evidence type="ECO:0000256" key="1">
    <source>
        <dbReference type="SAM" id="MobiDB-lite"/>
    </source>
</evidence>
<feature type="compositionally biased region" description="Acidic residues" evidence="1">
    <location>
        <begin position="598"/>
        <end position="611"/>
    </location>
</feature>
<feature type="region of interest" description="Disordered" evidence="1">
    <location>
        <begin position="826"/>
        <end position="845"/>
    </location>
</feature>
<dbReference type="OrthoDB" id="1594986at2759"/>
<dbReference type="InterPro" id="IPR033511">
    <property type="entry name" value="Cdc24/Scd1_PH_dom"/>
</dbReference>
<evidence type="ECO:0000313" key="3">
    <source>
        <dbReference type="EMBL" id="KAF2750029.1"/>
    </source>
</evidence>
<dbReference type="Proteomes" id="UP000799440">
    <property type="component" value="Unassembled WGS sequence"/>
</dbReference>
<dbReference type="SMART" id="SM00325">
    <property type="entry name" value="RhoGEF"/>
    <property type="match status" value="1"/>
</dbReference>
<evidence type="ECO:0000313" key="4">
    <source>
        <dbReference type="Proteomes" id="UP000799440"/>
    </source>
</evidence>
<dbReference type="SUPFAM" id="SSF48065">
    <property type="entry name" value="DBL homology domain (DH-domain)"/>
    <property type="match status" value="1"/>
</dbReference>
<dbReference type="InterPro" id="IPR011993">
    <property type="entry name" value="PH-like_dom_sf"/>
</dbReference>
<dbReference type="Pfam" id="PF00621">
    <property type="entry name" value="RhoGEF"/>
    <property type="match status" value="1"/>
</dbReference>
<dbReference type="PANTHER" id="PTHR47339">
    <property type="entry name" value="CELL DIVISION CONTROL PROTEIN 24"/>
    <property type="match status" value="1"/>
</dbReference>
<feature type="region of interest" description="Disordered" evidence="1">
    <location>
        <begin position="858"/>
        <end position="891"/>
    </location>
</feature>
<reference evidence="3" key="1">
    <citation type="journal article" date="2020" name="Stud. Mycol.">
        <title>101 Dothideomycetes genomes: a test case for predicting lifestyles and emergence of pathogens.</title>
        <authorList>
            <person name="Haridas S."/>
            <person name="Albert R."/>
            <person name="Binder M."/>
            <person name="Bloem J."/>
            <person name="Labutti K."/>
            <person name="Salamov A."/>
            <person name="Andreopoulos B."/>
            <person name="Baker S."/>
            <person name="Barry K."/>
            <person name="Bills G."/>
            <person name="Bluhm B."/>
            <person name="Cannon C."/>
            <person name="Castanera R."/>
            <person name="Culley D."/>
            <person name="Daum C."/>
            <person name="Ezra D."/>
            <person name="Gonzalez J."/>
            <person name="Henrissat B."/>
            <person name="Kuo A."/>
            <person name="Liang C."/>
            <person name="Lipzen A."/>
            <person name="Lutzoni F."/>
            <person name="Magnuson J."/>
            <person name="Mondo S."/>
            <person name="Nolan M."/>
            <person name="Ohm R."/>
            <person name="Pangilinan J."/>
            <person name="Park H.-J."/>
            <person name="Ramirez L."/>
            <person name="Alfaro M."/>
            <person name="Sun H."/>
            <person name="Tritt A."/>
            <person name="Yoshinaga Y."/>
            <person name="Zwiers L.-H."/>
            <person name="Turgeon B."/>
            <person name="Goodwin S."/>
            <person name="Spatafora J."/>
            <person name="Crous P."/>
            <person name="Grigoriev I."/>
        </authorList>
    </citation>
    <scope>NUCLEOTIDE SEQUENCE</scope>
    <source>
        <strain evidence="3">CBS 119925</strain>
    </source>
</reference>
<dbReference type="CDD" id="cd00160">
    <property type="entry name" value="RhoGEF"/>
    <property type="match status" value="1"/>
</dbReference>
<dbReference type="AlphaFoldDB" id="A0A6A6VJP7"/>
<dbReference type="GO" id="GO:0000935">
    <property type="term" value="C:division septum"/>
    <property type="evidence" value="ECO:0007669"/>
    <property type="project" value="TreeGrafter"/>
</dbReference>
<dbReference type="InterPro" id="IPR010481">
    <property type="entry name" value="Cdc24/Scd1_N"/>
</dbReference>
<dbReference type="Gene3D" id="1.20.900.10">
    <property type="entry name" value="Dbl homology (DH) domain"/>
    <property type="match status" value="1"/>
</dbReference>
<dbReference type="FunFam" id="2.30.29.30:FF:000364">
    <property type="entry name" value="Rho guanyl nucleotide exchange factor"/>
    <property type="match status" value="1"/>
</dbReference>
<dbReference type="GO" id="GO:0005737">
    <property type="term" value="C:cytoplasm"/>
    <property type="evidence" value="ECO:0007669"/>
    <property type="project" value="TreeGrafter"/>
</dbReference>
<protein>
    <recommendedName>
        <fullName evidence="2">DH domain-containing protein</fullName>
    </recommendedName>
</protein>
<dbReference type="Pfam" id="PF00564">
    <property type="entry name" value="PB1"/>
    <property type="match status" value="1"/>
</dbReference>
<dbReference type="FunFam" id="3.10.20.90:FF:000176">
    <property type="entry name" value="Rho guanyl nucleotide exchange factor"/>
    <property type="match status" value="1"/>
</dbReference>
<dbReference type="GO" id="GO:0030010">
    <property type="term" value="P:establishment of cell polarity"/>
    <property type="evidence" value="ECO:0007669"/>
    <property type="project" value="TreeGrafter"/>
</dbReference>
<dbReference type="Gene3D" id="3.10.20.90">
    <property type="entry name" value="Phosphatidylinositol 3-kinase Catalytic Subunit, Chain A, domain 1"/>
    <property type="match status" value="1"/>
</dbReference>
<feature type="compositionally biased region" description="Polar residues" evidence="1">
    <location>
        <begin position="631"/>
        <end position="642"/>
    </location>
</feature>
<dbReference type="Gene3D" id="2.30.29.30">
    <property type="entry name" value="Pleckstrin-homology domain (PH domain)/Phosphotyrosine-binding domain (PTB)"/>
    <property type="match status" value="1"/>
</dbReference>